<dbReference type="Proteomes" id="UP001597374">
    <property type="component" value="Unassembled WGS sequence"/>
</dbReference>
<dbReference type="Gene3D" id="2.60.120.200">
    <property type="match status" value="1"/>
</dbReference>
<evidence type="ECO:0000313" key="3">
    <source>
        <dbReference type="Proteomes" id="UP001597374"/>
    </source>
</evidence>
<name>A0ABW5CUX6_9BACT</name>
<comment type="caution">
    <text evidence="2">The sequence shown here is derived from an EMBL/GenBank/DDBJ whole genome shotgun (WGS) entry which is preliminary data.</text>
</comment>
<keyword evidence="3" id="KW-1185">Reference proteome</keyword>
<feature type="signal peptide" evidence="1">
    <location>
        <begin position="1"/>
        <end position="20"/>
    </location>
</feature>
<feature type="chain" id="PRO_5046637003" evidence="1">
    <location>
        <begin position="21"/>
        <end position="304"/>
    </location>
</feature>
<evidence type="ECO:0000256" key="1">
    <source>
        <dbReference type="SAM" id="SignalP"/>
    </source>
</evidence>
<dbReference type="RefSeq" id="WP_250427497.1">
    <property type="nucleotide sequence ID" value="NZ_JALPRR010000001.1"/>
</dbReference>
<gene>
    <name evidence="2" type="ORF">ACFSKP_06260</name>
</gene>
<proteinExistence type="predicted"/>
<organism evidence="2 3">
    <name type="scientific">Pontibacter ruber</name>
    <dbReference type="NCBI Taxonomy" id="1343895"/>
    <lineage>
        <taxon>Bacteria</taxon>
        <taxon>Pseudomonadati</taxon>
        <taxon>Bacteroidota</taxon>
        <taxon>Cytophagia</taxon>
        <taxon>Cytophagales</taxon>
        <taxon>Hymenobacteraceae</taxon>
        <taxon>Pontibacter</taxon>
    </lineage>
</organism>
<protein>
    <submittedName>
        <fullName evidence="2">DUF1349 domain-containing protein</fullName>
    </submittedName>
</protein>
<evidence type="ECO:0000313" key="2">
    <source>
        <dbReference type="EMBL" id="MFD2245850.1"/>
    </source>
</evidence>
<keyword evidence="1" id="KW-0732">Signal</keyword>
<accession>A0ABW5CUX6</accession>
<sequence>MKKMILQAAMVVALATPATAQMMSAPAPTPNLPALNDEFNSTSLTEGWKNFHEVEGWPNKLLKQDVSGTSKGHLYFEPGTSGWFSDQQAPFMFKEITGDFDLRARMKVSGRKGEVPQTQWSLAGLMARAPKQGGKDTWKRGEENWLFMTTGIAEELGKPVIETKKTIRSNSSLKLRPAKLDWIEMRLVRVGPSFILLYKYDGDKSWTVQERFYNVDMPQTLQVGLIGYTNSYAVDNKIKFGDTFTYNNSTFDHLGNPDLAVRVDYIRFQKPKVDFGKSWLASVAENNLTDYNLTNEKLLSMLGD</sequence>
<dbReference type="EMBL" id="JBHUIM010000001">
    <property type="protein sequence ID" value="MFD2245850.1"/>
    <property type="molecule type" value="Genomic_DNA"/>
</dbReference>
<reference evidence="3" key="1">
    <citation type="journal article" date="2019" name="Int. J. Syst. Evol. Microbiol.">
        <title>The Global Catalogue of Microorganisms (GCM) 10K type strain sequencing project: providing services to taxonomists for standard genome sequencing and annotation.</title>
        <authorList>
            <consortium name="The Broad Institute Genomics Platform"/>
            <consortium name="The Broad Institute Genome Sequencing Center for Infectious Disease"/>
            <person name="Wu L."/>
            <person name="Ma J."/>
        </authorList>
    </citation>
    <scope>NUCLEOTIDE SEQUENCE [LARGE SCALE GENOMIC DNA]</scope>
    <source>
        <strain evidence="3">CGMCC 4.1782</strain>
    </source>
</reference>